<name>A0ABQ8UTA3_9EUKA</name>
<evidence type="ECO:0000256" key="2">
    <source>
        <dbReference type="ARBA" id="ARBA00022692"/>
    </source>
</evidence>
<keyword evidence="3 5" id="KW-1133">Transmembrane helix</keyword>
<evidence type="ECO:0000256" key="4">
    <source>
        <dbReference type="ARBA" id="ARBA00023136"/>
    </source>
</evidence>
<dbReference type="Proteomes" id="UP001141327">
    <property type="component" value="Unassembled WGS sequence"/>
</dbReference>
<feature type="transmembrane region" description="Helical" evidence="5">
    <location>
        <begin position="158"/>
        <end position="175"/>
    </location>
</feature>
<protein>
    <submittedName>
        <fullName evidence="7">Transmembrane amino acid transporter</fullName>
    </submittedName>
</protein>
<reference evidence="7" key="1">
    <citation type="journal article" date="2022" name="bioRxiv">
        <title>Genomics of Preaxostyla Flagellates Illuminates Evolutionary Transitions and the Path Towards Mitochondrial Loss.</title>
        <authorList>
            <person name="Novak L.V.F."/>
            <person name="Treitli S.C."/>
            <person name="Pyrih J."/>
            <person name="Halakuc P."/>
            <person name="Pipaliya S.V."/>
            <person name="Vacek V."/>
            <person name="Brzon O."/>
            <person name="Soukal P."/>
            <person name="Eme L."/>
            <person name="Dacks J.B."/>
            <person name="Karnkowska A."/>
            <person name="Elias M."/>
            <person name="Hampl V."/>
        </authorList>
    </citation>
    <scope>NUCLEOTIDE SEQUENCE</scope>
    <source>
        <strain evidence="7">RCP-MX</strain>
    </source>
</reference>
<feature type="transmembrane region" description="Helical" evidence="5">
    <location>
        <begin position="69"/>
        <end position="91"/>
    </location>
</feature>
<evidence type="ECO:0000259" key="6">
    <source>
        <dbReference type="Pfam" id="PF01490"/>
    </source>
</evidence>
<dbReference type="PANTHER" id="PTHR22950:SF702">
    <property type="entry name" value="AMINO ACID TRANSPORTER PROTEIN"/>
    <property type="match status" value="1"/>
</dbReference>
<organism evidence="7 8">
    <name type="scientific">Paratrimastix pyriformis</name>
    <dbReference type="NCBI Taxonomy" id="342808"/>
    <lineage>
        <taxon>Eukaryota</taxon>
        <taxon>Metamonada</taxon>
        <taxon>Preaxostyla</taxon>
        <taxon>Paratrimastigidae</taxon>
        <taxon>Paratrimastix</taxon>
    </lineage>
</organism>
<keyword evidence="4 5" id="KW-0472">Membrane</keyword>
<comment type="subcellular location">
    <subcellularLocation>
        <location evidence="1">Membrane</location>
        <topology evidence="1">Multi-pass membrane protein</topology>
    </subcellularLocation>
</comment>
<dbReference type="Pfam" id="PF01490">
    <property type="entry name" value="Aa_trans"/>
    <property type="match status" value="1"/>
</dbReference>
<feature type="transmembrane region" description="Helical" evidence="5">
    <location>
        <begin position="382"/>
        <end position="408"/>
    </location>
</feature>
<evidence type="ECO:0000256" key="3">
    <source>
        <dbReference type="ARBA" id="ARBA00022989"/>
    </source>
</evidence>
<comment type="caution">
    <text evidence="7">The sequence shown here is derived from an EMBL/GenBank/DDBJ whole genome shotgun (WGS) entry which is preliminary data.</text>
</comment>
<evidence type="ECO:0000313" key="8">
    <source>
        <dbReference type="Proteomes" id="UP001141327"/>
    </source>
</evidence>
<evidence type="ECO:0000256" key="1">
    <source>
        <dbReference type="ARBA" id="ARBA00004141"/>
    </source>
</evidence>
<accession>A0ABQ8UTA3</accession>
<dbReference type="Gene3D" id="1.20.1740.10">
    <property type="entry name" value="Amino acid/polyamine transporter I"/>
    <property type="match status" value="1"/>
</dbReference>
<sequence>MSDPLLLNDHGGGLVGDVALQDVVTYDQVGRQRASPKRAHFLSSVANLSNAAVGAGILGLPFAFYKAGIIWATLLMILVVGCTCISFYMMARMSQQFQCRSYDDVSAAAFGVPGRVVGTVCLVVYYFCVLWAYVILIGNFLTLLFLPVCGATCIATNRYFMVGLVMALVILPLSTLKRMHHLRVTSYVALVAILLAVVVIVVRFAVPYGARPAGTPVLFQFDVQVVLAFPIMLLAFAAQGNVVSIHYELGGPDRERSMAWVIITSVLICFCFYFTAGLMGYLLFPTGLTGDVFLSFDPNDPLAIVARVGVLVSIVFSYPVVFYPAREVMFSVVFLAKRTASSTPRPRWGWVGKSDLLARVILTVSFGVVLYLLGVFLPQVGIVFEIAGATFGVAFSLVLPAVCWIKTAPPGTKWHSPHCWLAYLIMTVGTVFGLVALGSSIYELAMGHPI</sequence>
<feature type="transmembrane region" description="Helical" evidence="5">
    <location>
        <begin position="187"/>
        <end position="206"/>
    </location>
</feature>
<proteinExistence type="predicted"/>
<dbReference type="PANTHER" id="PTHR22950">
    <property type="entry name" value="AMINO ACID TRANSPORTER"/>
    <property type="match status" value="1"/>
</dbReference>
<keyword evidence="8" id="KW-1185">Reference proteome</keyword>
<feature type="transmembrane region" description="Helical" evidence="5">
    <location>
        <begin position="123"/>
        <end position="146"/>
    </location>
</feature>
<feature type="transmembrane region" description="Helical" evidence="5">
    <location>
        <begin position="226"/>
        <end position="247"/>
    </location>
</feature>
<feature type="transmembrane region" description="Helical" evidence="5">
    <location>
        <begin position="259"/>
        <end position="284"/>
    </location>
</feature>
<feature type="transmembrane region" description="Helical" evidence="5">
    <location>
        <begin position="41"/>
        <end position="63"/>
    </location>
</feature>
<evidence type="ECO:0000313" key="7">
    <source>
        <dbReference type="EMBL" id="KAJ4460775.1"/>
    </source>
</evidence>
<dbReference type="EMBL" id="JAPMOS010000011">
    <property type="protein sequence ID" value="KAJ4460775.1"/>
    <property type="molecule type" value="Genomic_DNA"/>
</dbReference>
<keyword evidence="2 5" id="KW-0812">Transmembrane</keyword>
<evidence type="ECO:0000256" key="5">
    <source>
        <dbReference type="SAM" id="Phobius"/>
    </source>
</evidence>
<feature type="transmembrane region" description="Helical" evidence="5">
    <location>
        <begin position="304"/>
        <end position="335"/>
    </location>
</feature>
<feature type="domain" description="Amino acid transporter transmembrane" evidence="6">
    <location>
        <begin position="39"/>
        <end position="443"/>
    </location>
</feature>
<feature type="transmembrane region" description="Helical" evidence="5">
    <location>
        <begin position="356"/>
        <end position="376"/>
    </location>
</feature>
<feature type="transmembrane region" description="Helical" evidence="5">
    <location>
        <begin position="420"/>
        <end position="442"/>
    </location>
</feature>
<gene>
    <name evidence="7" type="ORF">PAPYR_3020</name>
</gene>
<dbReference type="InterPro" id="IPR013057">
    <property type="entry name" value="AA_transpt_TM"/>
</dbReference>